<sequence>MIYKKFIHPQLRNNAHRVPYNKAVIYIANIFQSIAFHMKKVPKGIKQSKFTIQVNHLSLKTHVFEPKDSSKKLPCLLYIHGGAFSYKASMIHKHYACLYALEANCKVFFPDYHLLPKYPYPTAYEEVLALYQYLMHHGDELNIDINRIGIGGDSAGACLSALLCNHIEKENLITPCAQMLIYPAVDADMQSESMKKYTDTPIWNAKNNQRMWKMYLRNSNEEMKRNASPMQNVLPSKIPNTYMEATEFDCLHDEGIFYGLRLQAAGAKVIINDTKGTYHAYDAAIHKKIVHTHVKQRISFLNDCFYKR</sequence>
<accession>A0A7G9GJC4</accession>
<organism evidence="3 4">
    <name type="scientific">[Eubacterium] hominis</name>
    <dbReference type="NCBI Taxonomy" id="2764325"/>
    <lineage>
        <taxon>Bacteria</taxon>
        <taxon>Bacillati</taxon>
        <taxon>Bacillota</taxon>
        <taxon>Erysipelotrichia</taxon>
        <taxon>Erysipelotrichales</taxon>
        <taxon>Erysipelotrichaceae</taxon>
        <taxon>Amedibacillus</taxon>
    </lineage>
</organism>
<dbReference type="AlphaFoldDB" id="A0A7G9GJC4"/>
<evidence type="ECO:0000259" key="2">
    <source>
        <dbReference type="Pfam" id="PF07859"/>
    </source>
</evidence>
<dbReference type="PANTHER" id="PTHR48081:SF8">
    <property type="entry name" value="ALPHA_BETA HYDROLASE FOLD-3 DOMAIN-CONTAINING PROTEIN-RELATED"/>
    <property type="match status" value="1"/>
</dbReference>
<dbReference type="RefSeq" id="WP_117453343.1">
    <property type="nucleotide sequence ID" value="NZ_CP060636.1"/>
</dbReference>
<dbReference type="InterPro" id="IPR013094">
    <property type="entry name" value="AB_hydrolase_3"/>
</dbReference>
<proteinExistence type="predicted"/>
<dbReference type="KEGG" id="ehn:H9Q80_11515"/>
<dbReference type="InterPro" id="IPR050300">
    <property type="entry name" value="GDXG_lipolytic_enzyme"/>
</dbReference>
<dbReference type="Proteomes" id="UP000515856">
    <property type="component" value="Chromosome"/>
</dbReference>
<reference evidence="3 4" key="1">
    <citation type="submission" date="2020-08" db="EMBL/GenBank/DDBJ databases">
        <authorList>
            <person name="Liu C."/>
            <person name="Sun Q."/>
        </authorList>
    </citation>
    <scope>NUCLEOTIDE SEQUENCE [LARGE SCALE GENOMIC DNA]</scope>
    <source>
        <strain evidence="3 4">NSJ-61</strain>
    </source>
</reference>
<evidence type="ECO:0000313" key="3">
    <source>
        <dbReference type="EMBL" id="QNM10906.1"/>
    </source>
</evidence>
<dbReference type="GO" id="GO:0016787">
    <property type="term" value="F:hydrolase activity"/>
    <property type="evidence" value="ECO:0007669"/>
    <property type="project" value="UniProtKB-KW"/>
</dbReference>
<protein>
    <submittedName>
        <fullName evidence="3">Alpha/beta hydrolase</fullName>
    </submittedName>
</protein>
<evidence type="ECO:0000313" key="4">
    <source>
        <dbReference type="Proteomes" id="UP000515856"/>
    </source>
</evidence>
<name>A0A7G9GJC4_9FIRM</name>
<dbReference type="PANTHER" id="PTHR48081">
    <property type="entry name" value="AB HYDROLASE SUPERFAMILY PROTEIN C4A8.06C"/>
    <property type="match status" value="1"/>
</dbReference>
<keyword evidence="1 3" id="KW-0378">Hydrolase</keyword>
<gene>
    <name evidence="3" type="ORF">H9Q80_11515</name>
</gene>
<dbReference type="Gene3D" id="3.40.50.1820">
    <property type="entry name" value="alpha/beta hydrolase"/>
    <property type="match status" value="1"/>
</dbReference>
<dbReference type="EMBL" id="CP060636">
    <property type="protein sequence ID" value="QNM10906.1"/>
    <property type="molecule type" value="Genomic_DNA"/>
</dbReference>
<keyword evidence="4" id="KW-1185">Reference proteome</keyword>
<dbReference type="InterPro" id="IPR029058">
    <property type="entry name" value="AB_hydrolase_fold"/>
</dbReference>
<dbReference type="Pfam" id="PF07859">
    <property type="entry name" value="Abhydrolase_3"/>
    <property type="match status" value="1"/>
</dbReference>
<dbReference type="SUPFAM" id="SSF53474">
    <property type="entry name" value="alpha/beta-Hydrolases"/>
    <property type="match status" value="1"/>
</dbReference>
<evidence type="ECO:0000256" key="1">
    <source>
        <dbReference type="ARBA" id="ARBA00022801"/>
    </source>
</evidence>
<feature type="domain" description="Alpha/beta hydrolase fold-3" evidence="2">
    <location>
        <begin position="76"/>
        <end position="281"/>
    </location>
</feature>